<evidence type="ECO:0000313" key="7">
    <source>
        <dbReference type="Proteomes" id="UP000675747"/>
    </source>
</evidence>
<evidence type="ECO:0000256" key="2">
    <source>
        <dbReference type="ARBA" id="ARBA00023125"/>
    </source>
</evidence>
<feature type="domain" description="HTH marR-type" evidence="4">
    <location>
        <begin position="25"/>
        <end position="158"/>
    </location>
</feature>
<dbReference type="SMART" id="SM00347">
    <property type="entry name" value="HTH_MARR"/>
    <property type="match status" value="1"/>
</dbReference>
<dbReference type="AlphaFoldDB" id="A0A8J7VVD6"/>
<evidence type="ECO:0000259" key="4">
    <source>
        <dbReference type="PROSITE" id="PS50995"/>
    </source>
</evidence>
<dbReference type="PANTHER" id="PTHR42756:SF1">
    <property type="entry name" value="TRANSCRIPTIONAL REPRESSOR OF EMRAB OPERON"/>
    <property type="match status" value="1"/>
</dbReference>
<dbReference type="SUPFAM" id="SSF46785">
    <property type="entry name" value="Winged helix' DNA-binding domain"/>
    <property type="match status" value="1"/>
</dbReference>
<dbReference type="PRINTS" id="PR00598">
    <property type="entry name" value="HTHMARR"/>
</dbReference>
<dbReference type="GO" id="GO:0003700">
    <property type="term" value="F:DNA-binding transcription factor activity"/>
    <property type="evidence" value="ECO:0007669"/>
    <property type="project" value="InterPro"/>
</dbReference>
<dbReference type="RefSeq" id="WP_211926898.1">
    <property type="nucleotide sequence ID" value="NZ_JAGQFT020000021.1"/>
</dbReference>
<gene>
    <name evidence="6" type="ORF">KB893_018045</name>
    <name evidence="5" type="ORF">KB893_10675</name>
</gene>
<dbReference type="PROSITE" id="PS01117">
    <property type="entry name" value="HTH_MARR_1"/>
    <property type="match status" value="1"/>
</dbReference>
<evidence type="ECO:0000313" key="6">
    <source>
        <dbReference type="EMBL" id="MBS7459035.1"/>
    </source>
</evidence>
<evidence type="ECO:0000256" key="3">
    <source>
        <dbReference type="ARBA" id="ARBA00023163"/>
    </source>
</evidence>
<evidence type="ECO:0000313" key="5">
    <source>
        <dbReference type="EMBL" id="MBR0562976.1"/>
    </source>
</evidence>
<dbReference type="InterPro" id="IPR036390">
    <property type="entry name" value="WH_DNA-bd_sf"/>
</dbReference>
<accession>A0A8J7VVD6</accession>
<sequence>MSRFAATEERLRVTRRKHRGFPRDAAALIRLVKLLHKLIHDNANAVLRDYGLTHPEYNVLMMLDGSEDGMAVSALAEAAGEKSANMTRLTTQLVDKGLITRAASESDRRMLVLRLTGDGEALIERVLPAITRQLRGYVGDLDGAAQAELEALLKRLLAGVEAASTPERG</sequence>
<dbReference type="Pfam" id="PF01047">
    <property type="entry name" value="MarR"/>
    <property type="match status" value="1"/>
</dbReference>
<comment type="caution">
    <text evidence="5">The sequence shown here is derived from an EMBL/GenBank/DDBJ whole genome shotgun (WGS) entry which is preliminary data.</text>
</comment>
<evidence type="ECO:0000256" key="1">
    <source>
        <dbReference type="ARBA" id="ARBA00023015"/>
    </source>
</evidence>
<dbReference type="Proteomes" id="UP000675747">
    <property type="component" value="Unassembled WGS sequence"/>
</dbReference>
<protein>
    <submittedName>
        <fullName evidence="5">MarR family transcriptional regulator</fullName>
    </submittedName>
</protein>
<keyword evidence="1" id="KW-0805">Transcription regulation</keyword>
<keyword evidence="2" id="KW-0238">DNA-binding</keyword>
<dbReference type="InterPro" id="IPR023187">
    <property type="entry name" value="Tscrpt_reg_MarR-type_CS"/>
</dbReference>
<dbReference type="EMBL" id="JAGQFT020000021">
    <property type="protein sequence ID" value="MBS7459035.1"/>
    <property type="molecule type" value="Genomic_DNA"/>
</dbReference>
<dbReference type="InterPro" id="IPR036388">
    <property type="entry name" value="WH-like_DNA-bd_sf"/>
</dbReference>
<dbReference type="PANTHER" id="PTHR42756">
    <property type="entry name" value="TRANSCRIPTIONAL REGULATOR, MARR"/>
    <property type="match status" value="1"/>
</dbReference>
<organism evidence="5">
    <name type="scientific">Coralloluteibacterium stylophorae</name>
    <dbReference type="NCBI Taxonomy" id="1776034"/>
    <lineage>
        <taxon>Bacteria</taxon>
        <taxon>Pseudomonadati</taxon>
        <taxon>Pseudomonadota</taxon>
        <taxon>Gammaproteobacteria</taxon>
        <taxon>Lysobacterales</taxon>
        <taxon>Lysobacteraceae</taxon>
        <taxon>Coralloluteibacterium</taxon>
    </lineage>
</organism>
<keyword evidence="3" id="KW-0804">Transcription</keyword>
<dbReference type="PROSITE" id="PS50995">
    <property type="entry name" value="HTH_MARR_2"/>
    <property type="match status" value="1"/>
</dbReference>
<proteinExistence type="predicted"/>
<dbReference type="GO" id="GO:0003677">
    <property type="term" value="F:DNA binding"/>
    <property type="evidence" value="ECO:0007669"/>
    <property type="project" value="UniProtKB-KW"/>
</dbReference>
<keyword evidence="7" id="KW-1185">Reference proteome</keyword>
<reference evidence="6 7" key="1">
    <citation type="journal article" date="2021" name="Microbiol. Resour. Announc.">
        <title>Draft Genome Sequence of Coralloluteibacterium stylophorae LMG 29479T.</title>
        <authorList>
            <person name="Karlyshev A.V."/>
            <person name="Kudryashova E.B."/>
            <person name="Ariskina E.V."/>
            <person name="Conroy A.P."/>
            <person name="Abidueva E.Y."/>
        </authorList>
    </citation>
    <scope>NUCLEOTIDE SEQUENCE [LARGE SCALE GENOMIC DNA]</scope>
    <source>
        <strain evidence="6 7">LMG 29479</strain>
    </source>
</reference>
<reference evidence="5" key="2">
    <citation type="submission" date="2021-04" db="EMBL/GenBank/DDBJ databases">
        <authorList>
            <person name="Karlyshev A.V."/>
        </authorList>
    </citation>
    <scope>NUCLEOTIDE SEQUENCE</scope>
    <source>
        <strain evidence="5">LMG 29479</strain>
    </source>
</reference>
<dbReference type="Gene3D" id="1.10.10.10">
    <property type="entry name" value="Winged helix-like DNA-binding domain superfamily/Winged helix DNA-binding domain"/>
    <property type="match status" value="1"/>
</dbReference>
<dbReference type="EMBL" id="JAGQFT010000088">
    <property type="protein sequence ID" value="MBR0562976.1"/>
    <property type="molecule type" value="Genomic_DNA"/>
</dbReference>
<dbReference type="InterPro" id="IPR000835">
    <property type="entry name" value="HTH_MarR-typ"/>
</dbReference>
<name>A0A8J7VVD6_9GAMM</name>